<sequence>MDDDLFAEHFKLDVTIQGDLSRQITFISDPRLGIRQRKIKTIWRKECDLYDDKVYVERTRAGDVRVVKKVLQNPKTLRNALSELRAMGRLSKENGLFVQLIGWFPSNGYIYFAMEYCPLGDITQCFEDPLSEVDARNIGSQVLEGLTKLHEIRIIHRDIKPQNILVQQRDPIWVKISDFGISKRVIDGETEARTQSGTQGYMAPEVFGPLDDEVESSAYTSAVDIWSLGCFLHYLLTKEPPFKDYAALNRYKAGKAFPEEKLIAHDVGSPGRKLIKDLVVFEPEKRPAAADIDILTRWEIVNPPRRPRAISMPGNPSVGINDPKVGQPPTQVEEPHQEDFMDYHSLELWHALNNPSTSIGRVTAILEQNASANKFLKGLTALHLAAQHGSPAQVELLLEYGADANVKSRPYADTPLHLSIEQRNIRIMEVLIDWNAEVNAQNADGDTTLHLAITKGCSLAIIDFLLNKGASVDIIGRSGMTVLQYAIYLDQEDKARLLLERCDPNTGDDEGRTALHYAVRSSRTSLDFIQLVVEAGADVLKEDHSQRTPLHEAVQGKRREVIGVLVDRATDYASRYPDLEKEVKRALSQNVPLTHKLSWIFGR</sequence>
<feature type="region of interest" description="Disordered" evidence="4">
    <location>
        <begin position="306"/>
        <end position="333"/>
    </location>
</feature>
<dbReference type="InterPro" id="IPR036770">
    <property type="entry name" value="Ankyrin_rpt-contain_sf"/>
</dbReference>
<keyword evidence="7" id="KW-1185">Reference proteome</keyword>
<feature type="repeat" description="ANK" evidence="3">
    <location>
        <begin position="411"/>
        <end position="443"/>
    </location>
</feature>
<feature type="repeat" description="ANK" evidence="3">
    <location>
        <begin position="444"/>
        <end position="477"/>
    </location>
</feature>
<dbReference type="PANTHER" id="PTHR24198">
    <property type="entry name" value="ANKYRIN REPEAT AND PROTEIN KINASE DOMAIN-CONTAINING PROTEIN"/>
    <property type="match status" value="1"/>
</dbReference>
<evidence type="ECO:0000259" key="5">
    <source>
        <dbReference type="PROSITE" id="PS50011"/>
    </source>
</evidence>
<dbReference type="SUPFAM" id="SSF56112">
    <property type="entry name" value="Protein kinase-like (PK-like)"/>
    <property type="match status" value="1"/>
</dbReference>
<feature type="repeat" description="ANK" evidence="3">
    <location>
        <begin position="377"/>
        <end position="409"/>
    </location>
</feature>
<dbReference type="Proteomes" id="UP000215289">
    <property type="component" value="Unassembled WGS sequence"/>
</dbReference>
<dbReference type="Pfam" id="PF00023">
    <property type="entry name" value="Ank"/>
    <property type="match status" value="1"/>
</dbReference>
<gene>
    <name evidence="6" type="ORF">CFD26_103192</name>
</gene>
<evidence type="ECO:0000256" key="1">
    <source>
        <dbReference type="ARBA" id="ARBA00022737"/>
    </source>
</evidence>
<dbReference type="EMBL" id="NIDN02000189">
    <property type="protein sequence ID" value="RLL94710.1"/>
    <property type="molecule type" value="Genomic_DNA"/>
</dbReference>
<keyword evidence="1" id="KW-0677">Repeat</keyword>
<dbReference type="SMART" id="SM00220">
    <property type="entry name" value="S_TKc"/>
    <property type="match status" value="1"/>
</dbReference>
<accession>A0A229X1Y9</accession>
<dbReference type="Gene3D" id="1.25.40.20">
    <property type="entry name" value="Ankyrin repeat-containing domain"/>
    <property type="match status" value="1"/>
</dbReference>
<dbReference type="InterPro" id="IPR000719">
    <property type="entry name" value="Prot_kinase_dom"/>
</dbReference>
<name>A0A229X1Y9_9EURO</name>
<dbReference type="PANTHER" id="PTHR24198:SF165">
    <property type="entry name" value="ANKYRIN REPEAT-CONTAINING PROTEIN-RELATED"/>
    <property type="match status" value="1"/>
</dbReference>
<dbReference type="Pfam" id="PF12796">
    <property type="entry name" value="Ank_2"/>
    <property type="match status" value="2"/>
</dbReference>
<dbReference type="PROSITE" id="PS00108">
    <property type="entry name" value="PROTEIN_KINASE_ST"/>
    <property type="match status" value="1"/>
</dbReference>
<evidence type="ECO:0000256" key="2">
    <source>
        <dbReference type="ARBA" id="ARBA00023043"/>
    </source>
</evidence>
<dbReference type="PROSITE" id="PS50088">
    <property type="entry name" value="ANK_REPEAT"/>
    <property type="match status" value="4"/>
</dbReference>
<evidence type="ECO:0000256" key="4">
    <source>
        <dbReference type="SAM" id="MobiDB-lite"/>
    </source>
</evidence>
<dbReference type="AlphaFoldDB" id="A0A229X1Y9"/>
<protein>
    <recommendedName>
        <fullName evidence="5">Protein kinase domain-containing protein</fullName>
    </recommendedName>
</protein>
<evidence type="ECO:0000313" key="6">
    <source>
        <dbReference type="EMBL" id="RLL94710.1"/>
    </source>
</evidence>
<organism evidence="6 7">
    <name type="scientific">Aspergillus turcosus</name>
    <dbReference type="NCBI Taxonomy" id="1245748"/>
    <lineage>
        <taxon>Eukaryota</taxon>
        <taxon>Fungi</taxon>
        <taxon>Dikarya</taxon>
        <taxon>Ascomycota</taxon>
        <taxon>Pezizomycotina</taxon>
        <taxon>Eurotiomycetes</taxon>
        <taxon>Eurotiomycetidae</taxon>
        <taxon>Eurotiales</taxon>
        <taxon>Aspergillaceae</taxon>
        <taxon>Aspergillus</taxon>
        <taxon>Aspergillus subgen. Fumigati</taxon>
    </lineage>
</organism>
<dbReference type="SUPFAM" id="SSF48403">
    <property type="entry name" value="Ankyrin repeat"/>
    <property type="match status" value="1"/>
</dbReference>
<dbReference type="Gene3D" id="1.10.510.10">
    <property type="entry name" value="Transferase(Phosphotransferase) domain 1"/>
    <property type="match status" value="1"/>
</dbReference>
<proteinExistence type="predicted"/>
<dbReference type="OrthoDB" id="10252171at2759"/>
<dbReference type="InterPro" id="IPR008271">
    <property type="entry name" value="Ser/Thr_kinase_AS"/>
</dbReference>
<dbReference type="GO" id="GO:0005524">
    <property type="term" value="F:ATP binding"/>
    <property type="evidence" value="ECO:0007669"/>
    <property type="project" value="InterPro"/>
</dbReference>
<dbReference type="SMART" id="SM00248">
    <property type="entry name" value="ANK"/>
    <property type="match status" value="6"/>
</dbReference>
<dbReference type="InterPro" id="IPR011009">
    <property type="entry name" value="Kinase-like_dom_sf"/>
</dbReference>
<dbReference type="GO" id="GO:0004672">
    <property type="term" value="F:protein kinase activity"/>
    <property type="evidence" value="ECO:0007669"/>
    <property type="project" value="InterPro"/>
</dbReference>
<feature type="repeat" description="ANK" evidence="3">
    <location>
        <begin position="510"/>
        <end position="544"/>
    </location>
</feature>
<dbReference type="PROSITE" id="PS50297">
    <property type="entry name" value="ANK_REP_REGION"/>
    <property type="match status" value="4"/>
</dbReference>
<keyword evidence="2 3" id="KW-0040">ANK repeat</keyword>
<comment type="caution">
    <text evidence="6">The sequence shown here is derived from an EMBL/GenBank/DDBJ whole genome shotgun (WGS) entry which is preliminary data.</text>
</comment>
<dbReference type="PROSITE" id="PS50011">
    <property type="entry name" value="PROTEIN_KINASE_DOM"/>
    <property type="match status" value="1"/>
</dbReference>
<feature type="domain" description="Protein kinase" evidence="5">
    <location>
        <begin position="21"/>
        <end position="301"/>
    </location>
</feature>
<evidence type="ECO:0000313" key="7">
    <source>
        <dbReference type="Proteomes" id="UP000215289"/>
    </source>
</evidence>
<reference evidence="6 7" key="1">
    <citation type="submission" date="2018-08" db="EMBL/GenBank/DDBJ databases">
        <title>Draft genome sequences of two Aspergillus turcosus clinical strains isolated from bronchoalveolar lavage fluid: one azole-susceptible and the other azole-resistant.</title>
        <authorList>
            <person name="Parent-Michaud M."/>
            <person name="Dufresne P.J."/>
            <person name="Fournier E."/>
            <person name="Martineau C."/>
            <person name="Moreira S."/>
            <person name="Perkins V."/>
            <person name="De Repentigny L."/>
            <person name="Dufresne S.F."/>
        </authorList>
    </citation>
    <scope>NUCLEOTIDE SEQUENCE [LARGE SCALE GENOMIC DNA]</scope>
    <source>
        <strain evidence="6">HMR AF 1038</strain>
    </source>
</reference>
<evidence type="ECO:0000256" key="3">
    <source>
        <dbReference type="PROSITE-ProRule" id="PRU00023"/>
    </source>
</evidence>
<dbReference type="InterPro" id="IPR002110">
    <property type="entry name" value="Ankyrin_rpt"/>
</dbReference>
<dbReference type="STRING" id="1245748.A0A229X1Y9"/>
<dbReference type="Pfam" id="PF00069">
    <property type="entry name" value="Pkinase"/>
    <property type="match status" value="1"/>
</dbReference>